<organism evidence="2 3">
    <name type="scientific">Candidatus Daviesbacteria bacterium RIFCSPLOWO2_01_FULL_39_12</name>
    <dbReference type="NCBI Taxonomy" id="1797785"/>
    <lineage>
        <taxon>Bacteria</taxon>
        <taxon>Candidatus Daviesiibacteriota</taxon>
    </lineage>
</organism>
<evidence type="ECO:0000313" key="2">
    <source>
        <dbReference type="EMBL" id="OGE44491.1"/>
    </source>
</evidence>
<dbReference type="EMBL" id="MFDM01000001">
    <property type="protein sequence ID" value="OGE44491.1"/>
    <property type="molecule type" value="Genomic_DNA"/>
</dbReference>
<keyword evidence="1" id="KW-0812">Transmembrane</keyword>
<sequence length="204" mass="23843">MGNLRYFADSSVISLLLSNILVVILALVQSWDVTTVLWVYWMQSIIIGFFQMLRILSLKKFSTDKFTINNQPASPTTQTKIFTAFFFAFHYGFFHFIYAIFLSNFFTNLPFDFTYLLTGGLIFFLNHLFSFYQDKVIDQQKVQNIGQIMLFPYTRIIPMHLIIIFGALLGPPTLIIFLLFKTLVDILMHTIKHQFNYSVQVDQN</sequence>
<dbReference type="Pfam" id="PF20108">
    <property type="entry name" value="DUF6498"/>
    <property type="match status" value="1"/>
</dbReference>
<proteinExistence type="predicted"/>
<feature type="transmembrane region" description="Helical" evidence="1">
    <location>
        <begin position="153"/>
        <end position="180"/>
    </location>
</feature>
<dbReference type="STRING" id="1797785.A3B45_05065"/>
<keyword evidence="1" id="KW-1133">Transmembrane helix</keyword>
<evidence type="ECO:0000256" key="1">
    <source>
        <dbReference type="SAM" id="Phobius"/>
    </source>
</evidence>
<dbReference type="Proteomes" id="UP000178565">
    <property type="component" value="Unassembled WGS sequence"/>
</dbReference>
<feature type="transmembrane region" description="Helical" evidence="1">
    <location>
        <begin position="12"/>
        <end position="31"/>
    </location>
</feature>
<protein>
    <submittedName>
        <fullName evidence="2">Uncharacterized protein</fullName>
    </submittedName>
</protein>
<keyword evidence="1" id="KW-0472">Membrane</keyword>
<comment type="caution">
    <text evidence="2">The sequence shown here is derived from an EMBL/GenBank/DDBJ whole genome shotgun (WGS) entry which is preliminary data.</text>
</comment>
<feature type="transmembrane region" description="Helical" evidence="1">
    <location>
        <begin position="113"/>
        <end position="132"/>
    </location>
</feature>
<accession>A0A1F5KV61</accession>
<reference evidence="2 3" key="1">
    <citation type="journal article" date="2016" name="Nat. Commun.">
        <title>Thousands of microbial genomes shed light on interconnected biogeochemical processes in an aquifer system.</title>
        <authorList>
            <person name="Anantharaman K."/>
            <person name="Brown C.T."/>
            <person name="Hug L.A."/>
            <person name="Sharon I."/>
            <person name="Castelle C.J."/>
            <person name="Probst A.J."/>
            <person name="Thomas B.C."/>
            <person name="Singh A."/>
            <person name="Wilkins M.J."/>
            <person name="Karaoz U."/>
            <person name="Brodie E.L."/>
            <person name="Williams K.H."/>
            <person name="Hubbard S.S."/>
            <person name="Banfield J.F."/>
        </authorList>
    </citation>
    <scope>NUCLEOTIDE SEQUENCE [LARGE SCALE GENOMIC DNA]</scope>
</reference>
<feature type="transmembrane region" description="Helical" evidence="1">
    <location>
        <begin position="81"/>
        <end position="101"/>
    </location>
</feature>
<feature type="transmembrane region" description="Helical" evidence="1">
    <location>
        <begin position="37"/>
        <end position="56"/>
    </location>
</feature>
<evidence type="ECO:0000313" key="3">
    <source>
        <dbReference type="Proteomes" id="UP000178565"/>
    </source>
</evidence>
<gene>
    <name evidence="2" type="ORF">A3B45_05065</name>
</gene>
<name>A0A1F5KV61_9BACT</name>
<dbReference type="AlphaFoldDB" id="A0A1F5KV61"/>
<dbReference type="InterPro" id="IPR045466">
    <property type="entry name" value="DUF6498"/>
</dbReference>